<feature type="site" description="Important for catalytic activity, responsible for pKa modulation of the active site Glu and correct orientation of both the proton donor and substrate" evidence="5">
    <location>
        <position position="154"/>
    </location>
</feature>
<dbReference type="KEGG" id="plen:EIM92_01995"/>
<evidence type="ECO:0000256" key="3">
    <source>
        <dbReference type="ARBA" id="ARBA00023295"/>
    </source>
</evidence>
<evidence type="ECO:0000313" key="8">
    <source>
        <dbReference type="EMBL" id="AZK45114.1"/>
    </source>
</evidence>
<dbReference type="EMBL" id="CP034248">
    <property type="protein sequence ID" value="AZK45114.1"/>
    <property type="molecule type" value="Genomic_DNA"/>
</dbReference>
<feature type="active site" description="Proton donor" evidence="4">
    <location>
        <position position="212"/>
    </location>
</feature>
<feature type="domain" description="Ricin B lectin" evidence="7">
    <location>
        <begin position="540"/>
        <end position="677"/>
    </location>
</feature>
<organism evidence="8 9">
    <name type="scientific">Paenibacillus lentus</name>
    <dbReference type="NCBI Taxonomy" id="1338368"/>
    <lineage>
        <taxon>Bacteria</taxon>
        <taxon>Bacillati</taxon>
        <taxon>Bacillota</taxon>
        <taxon>Bacilli</taxon>
        <taxon>Bacillales</taxon>
        <taxon>Paenibacillaceae</taxon>
        <taxon>Paenibacillus</taxon>
    </lineage>
</organism>
<keyword evidence="6" id="KW-0732">Signal</keyword>
<dbReference type="Proteomes" id="UP000273145">
    <property type="component" value="Chromosome"/>
</dbReference>
<dbReference type="GO" id="GO:0004553">
    <property type="term" value="F:hydrolase activity, hydrolyzing O-glycosyl compounds"/>
    <property type="evidence" value="ECO:0007669"/>
    <property type="project" value="InterPro"/>
</dbReference>
<dbReference type="OrthoDB" id="9801455at2"/>
<dbReference type="Gene3D" id="2.60.120.200">
    <property type="match status" value="1"/>
</dbReference>
<dbReference type="InterPro" id="IPR013320">
    <property type="entry name" value="ConA-like_dom_sf"/>
</dbReference>
<dbReference type="InterPro" id="IPR041542">
    <property type="entry name" value="GH43_C2"/>
</dbReference>
<dbReference type="SUPFAM" id="SSF49899">
    <property type="entry name" value="Concanavalin A-like lectins/glucanases"/>
    <property type="match status" value="1"/>
</dbReference>
<dbReference type="RefSeq" id="WP_125081243.1">
    <property type="nucleotide sequence ID" value="NZ_CP034248.1"/>
</dbReference>
<proteinExistence type="inferred from homology"/>
<evidence type="ECO:0000259" key="7">
    <source>
        <dbReference type="SMART" id="SM00458"/>
    </source>
</evidence>
<keyword evidence="9" id="KW-1185">Reference proteome</keyword>
<name>A0A3Q8S3H9_9BACL</name>
<dbReference type="Pfam" id="PF14200">
    <property type="entry name" value="RicinB_lectin_2"/>
    <property type="match status" value="1"/>
</dbReference>
<dbReference type="GO" id="GO:0005975">
    <property type="term" value="P:carbohydrate metabolic process"/>
    <property type="evidence" value="ECO:0007669"/>
    <property type="project" value="InterPro"/>
</dbReference>
<keyword evidence="2 8" id="KW-0378">Hydrolase</keyword>
<dbReference type="Pfam" id="PF17851">
    <property type="entry name" value="GH43_C2"/>
    <property type="match status" value="1"/>
</dbReference>
<evidence type="ECO:0000256" key="4">
    <source>
        <dbReference type="PIRSR" id="PIRSR606710-1"/>
    </source>
</evidence>
<reference evidence="8 9" key="1">
    <citation type="submission" date="2018-11" db="EMBL/GenBank/DDBJ databases">
        <title>Genome sequencing of Paenibacillus lentus DSM25539(T).</title>
        <authorList>
            <person name="Kook J.-K."/>
            <person name="Park S.-N."/>
            <person name="Lim Y.K."/>
        </authorList>
    </citation>
    <scope>NUCLEOTIDE SEQUENCE [LARGE SCALE GENOMIC DNA]</scope>
    <source>
        <strain evidence="8 9">DSM 25539</strain>
    </source>
</reference>
<dbReference type="Pfam" id="PF04616">
    <property type="entry name" value="Glyco_hydro_43"/>
    <property type="match status" value="1"/>
</dbReference>
<dbReference type="Gene3D" id="2.80.10.50">
    <property type="match status" value="3"/>
</dbReference>
<dbReference type="Gene3D" id="2.115.10.20">
    <property type="entry name" value="Glycosyl hydrolase domain, family 43"/>
    <property type="match status" value="1"/>
</dbReference>
<comment type="similarity">
    <text evidence="1">Belongs to the glycosyl hydrolase 43 family.</text>
</comment>
<evidence type="ECO:0000256" key="2">
    <source>
        <dbReference type="ARBA" id="ARBA00022801"/>
    </source>
</evidence>
<dbReference type="PANTHER" id="PTHR42812:SF12">
    <property type="entry name" value="BETA-XYLOSIDASE-RELATED"/>
    <property type="match status" value="1"/>
</dbReference>
<dbReference type="SMART" id="SM00458">
    <property type="entry name" value="RICIN"/>
    <property type="match status" value="1"/>
</dbReference>
<dbReference type="PANTHER" id="PTHR42812">
    <property type="entry name" value="BETA-XYLOSIDASE"/>
    <property type="match status" value="1"/>
</dbReference>
<dbReference type="InterPro" id="IPR035992">
    <property type="entry name" value="Ricin_B-like_lectins"/>
</dbReference>
<evidence type="ECO:0000256" key="5">
    <source>
        <dbReference type="PIRSR" id="PIRSR606710-2"/>
    </source>
</evidence>
<keyword evidence="3" id="KW-0326">Glycosidase</keyword>
<dbReference type="InterPro" id="IPR023296">
    <property type="entry name" value="Glyco_hydro_beta-prop_sf"/>
</dbReference>
<dbReference type="PROSITE" id="PS50231">
    <property type="entry name" value="RICIN_B_LECTIN"/>
    <property type="match status" value="1"/>
</dbReference>
<dbReference type="AlphaFoldDB" id="A0A3Q8S3H9"/>
<feature type="active site" description="Proton acceptor" evidence="4">
    <location>
        <position position="44"/>
    </location>
</feature>
<feature type="chain" id="PRO_5018563560" evidence="6">
    <location>
        <begin position="27"/>
        <end position="680"/>
    </location>
</feature>
<evidence type="ECO:0000256" key="1">
    <source>
        <dbReference type="ARBA" id="ARBA00009865"/>
    </source>
</evidence>
<dbReference type="CDD" id="cd00161">
    <property type="entry name" value="beta-trefoil_Ricin-like"/>
    <property type="match status" value="1"/>
</dbReference>
<dbReference type="SUPFAM" id="SSF75005">
    <property type="entry name" value="Arabinanase/levansucrase/invertase"/>
    <property type="match status" value="1"/>
</dbReference>
<gene>
    <name evidence="8" type="ORF">EIM92_01995</name>
</gene>
<dbReference type="CDD" id="cd09001">
    <property type="entry name" value="GH43_FsAxh1-like"/>
    <property type="match status" value="1"/>
</dbReference>
<dbReference type="InterPro" id="IPR006710">
    <property type="entry name" value="Glyco_hydro_43"/>
</dbReference>
<accession>A0A3Q8S3H9</accession>
<dbReference type="InterPro" id="IPR051795">
    <property type="entry name" value="Glycosyl_Hydrlase_43"/>
</dbReference>
<sequence>MMWRKTHLFLIALAMVVTLKSPALHAAQDQNSFENPIIWADVPDPDVIRVGNAYYMTSTTMHMNPGVPIMKSYDLVNWEIVNYVYDTLGDSDAQALRNGQNEYGKGSWASSLRYHNGTYYVVFSSSTAGNTFIYKTRDIEKGPWTRSTIGFYHDMSLHFDDDGRVYLVHGSGDIRITELHSDASAVKAGGLNQVIIPNASQVAGSNIGLPAEGAHIQKINGKYYIFLITWPQGKGRTQLVYRADHITGPYEGRVALDYAGVAQGGIVDTADGKWYGMLFQDHGSVGRTPFLVPVAWQNDWPVFGVNGQIPAQMPKPVPGVNSNHKIVASDEFEQTRLPLVWQWNHNPVNNLWSLTERPGFIRLKTGRTSTSILDARNSLTQRSIGPESSGRIAIDVSQMKSGDYAGLAALQKNYGFVGVKMSGNSKSIVMVNGSGAAPVEVASVPLAQDKVYLKVEMDFKNRTDKAYFYYSLDGNRWTAIGDTLQMSYTLPHFMGYRFALFNYATQSAGGYVDFDYFRIDNRMTGTEGAGESPQSPVQSGSVYKLRNAHSSMVIGISAMSTANGGQAVQWNDNGSADHQWRFDRLSSGYYKLTNIHSGKVLGIENMSTANGASAVQWDDNGTADHEWQLAPVGDGSYKLVNRHSGKVLGVDGMSKTAGAKIVQWDDNGTADHNWSFAFMR</sequence>
<evidence type="ECO:0000313" key="9">
    <source>
        <dbReference type="Proteomes" id="UP000273145"/>
    </source>
</evidence>
<dbReference type="SUPFAM" id="SSF50370">
    <property type="entry name" value="Ricin B-like lectins"/>
    <property type="match status" value="1"/>
</dbReference>
<dbReference type="InterPro" id="IPR000772">
    <property type="entry name" value="Ricin_B_lectin"/>
</dbReference>
<protein>
    <submittedName>
        <fullName evidence="8">Glycoside hydrolase</fullName>
    </submittedName>
</protein>
<evidence type="ECO:0000256" key="6">
    <source>
        <dbReference type="SAM" id="SignalP"/>
    </source>
</evidence>
<feature type="signal peptide" evidence="6">
    <location>
        <begin position="1"/>
        <end position="26"/>
    </location>
</feature>